<feature type="domain" description="Glycosyl transferase family 1" evidence="3">
    <location>
        <begin position="186"/>
        <end position="337"/>
    </location>
</feature>
<dbReference type="EMBL" id="BAABDQ010000074">
    <property type="protein sequence ID" value="GAA3624762.1"/>
    <property type="molecule type" value="Genomic_DNA"/>
</dbReference>
<dbReference type="PANTHER" id="PTHR45947:SF3">
    <property type="entry name" value="SULFOQUINOVOSYL TRANSFERASE SQD2"/>
    <property type="match status" value="1"/>
</dbReference>
<reference evidence="6" key="1">
    <citation type="journal article" date="2019" name="Int. J. Syst. Evol. Microbiol.">
        <title>The Global Catalogue of Microorganisms (GCM) 10K type strain sequencing project: providing services to taxonomists for standard genome sequencing and annotation.</title>
        <authorList>
            <consortium name="The Broad Institute Genomics Platform"/>
            <consortium name="The Broad Institute Genome Sequencing Center for Infectious Disease"/>
            <person name="Wu L."/>
            <person name="Ma J."/>
        </authorList>
    </citation>
    <scope>NUCLEOTIDE SEQUENCE [LARGE SCALE GENOMIC DNA]</scope>
    <source>
        <strain evidence="6">JCM 17326</strain>
    </source>
</reference>
<evidence type="ECO:0000259" key="3">
    <source>
        <dbReference type="Pfam" id="PF00534"/>
    </source>
</evidence>
<gene>
    <name evidence="5" type="ORF">GCM10022419_132960</name>
</gene>
<keyword evidence="2" id="KW-0808">Transferase</keyword>
<keyword evidence="6" id="KW-1185">Reference proteome</keyword>
<dbReference type="InterPro" id="IPR050194">
    <property type="entry name" value="Glycosyltransferase_grp1"/>
</dbReference>
<dbReference type="SUPFAM" id="SSF53756">
    <property type="entry name" value="UDP-Glycosyltransferase/glycogen phosphorylase"/>
    <property type="match status" value="1"/>
</dbReference>
<accession>A0ABP7A4J2</accession>
<evidence type="ECO:0000313" key="6">
    <source>
        <dbReference type="Proteomes" id="UP001500630"/>
    </source>
</evidence>
<dbReference type="Proteomes" id="UP001500630">
    <property type="component" value="Unassembled WGS sequence"/>
</dbReference>
<feature type="domain" description="Glycosyltransferase subfamily 4-like N-terminal" evidence="4">
    <location>
        <begin position="38"/>
        <end position="173"/>
    </location>
</feature>
<evidence type="ECO:0000313" key="5">
    <source>
        <dbReference type="EMBL" id="GAA3624762.1"/>
    </source>
</evidence>
<dbReference type="Pfam" id="PF00534">
    <property type="entry name" value="Glycos_transf_1"/>
    <property type="match status" value="1"/>
</dbReference>
<organism evidence="5 6">
    <name type="scientific">Nonomuraea rosea</name>
    <dbReference type="NCBI Taxonomy" id="638574"/>
    <lineage>
        <taxon>Bacteria</taxon>
        <taxon>Bacillati</taxon>
        <taxon>Actinomycetota</taxon>
        <taxon>Actinomycetes</taxon>
        <taxon>Streptosporangiales</taxon>
        <taxon>Streptosporangiaceae</taxon>
        <taxon>Nonomuraea</taxon>
    </lineage>
</organism>
<keyword evidence="1" id="KW-0328">Glycosyltransferase</keyword>
<evidence type="ECO:0008006" key="7">
    <source>
        <dbReference type="Google" id="ProtNLM"/>
    </source>
</evidence>
<dbReference type="InterPro" id="IPR001296">
    <property type="entry name" value="Glyco_trans_1"/>
</dbReference>
<sequence length="360" mass="39155">MNPIVTALDLPAGSPGGSVELLHDLYGGADPLIPARLFMLHSDHPPKPPVETLRTRGKCLTGHRFWTYVHALSTELTTLLIPRDIPLIHLQHLAFGATPALLHALPQHPSIALVHGTDLLIAGSNTTQRRVLHQSTHRATAIVVPTPAMADRLLHLTPDLKGAKIEHIPWGIPDRLLDRPLTFAPHDDRPLKLLYAGRLTAEKGVAALATACAKTRNVTLSIAAPAHEYAAFAPRLHNIGCRHRYLGWLDRHHLWNVFGDHDVLALPSTTLEAFGLVAVEAQACSLPVLYQPVPGLIDVLGDTALQVDFTDPHALTATLQTLQKDPSTRTDLRRAGYANAHRFPITTTATALTALGHRIT</sequence>
<dbReference type="Pfam" id="PF13439">
    <property type="entry name" value="Glyco_transf_4"/>
    <property type="match status" value="1"/>
</dbReference>
<dbReference type="Gene3D" id="3.40.50.2000">
    <property type="entry name" value="Glycogen Phosphorylase B"/>
    <property type="match status" value="2"/>
</dbReference>
<evidence type="ECO:0000259" key="4">
    <source>
        <dbReference type="Pfam" id="PF13439"/>
    </source>
</evidence>
<protein>
    <recommendedName>
        <fullName evidence="7">Glycosyltransferase</fullName>
    </recommendedName>
</protein>
<comment type="caution">
    <text evidence="5">The sequence shown here is derived from an EMBL/GenBank/DDBJ whole genome shotgun (WGS) entry which is preliminary data.</text>
</comment>
<evidence type="ECO:0000256" key="2">
    <source>
        <dbReference type="ARBA" id="ARBA00022679"/>
    </source>
</evidence>
<dbReference type="InterPro" id="IPR028098">
    <property type="entry name" value="Glyco_trans_4-like_N"/>
</dbReference>
<evidence type="ECO:0000256" key="1">
    <source>
        <dbReference type="ARBA" id="ARBA00022676"/>
    </source>
</evidence>
<name>A0ABP7A4J2_9ACTN</name>
<dbReference type="PANTHER" id="PTHR45947">
    <property type="entry name" value="SULFOQUINOVOSYL TRANSFERASE SQD2"/>
    <property type="match status" value="1"/>
</dbReference>
<dbReference type="RefSeq" id="WP_345580404.1">
    <property type="nucleotide sequence ID" value="NZ_BAABDQ010000074.1"/>
</dbReference>
<proteinExistence type="predicted"/>
<dbReference type="CDD" id="cd03801">
    <property type="entry name" value="GT4_PimA-like"/>
    <property type="match status" value="1"/>
</dbReference>